<feature type="domain" description="Recombinase" evidence="4">
    <location>
        <begin position="161"/>
        <end position="278"/>
    </location>
</feature>
<dbReference type="Pfam" id="PF07508">
    <property type="entry name" value="Recombinase"/>
    <property type="match status" value="1"/>
</dbReference>
<gene>
    <name evidence="5" type="ORF">K8V07_00130</name>
</gene>
<dbReference type="SMART" id="SM00857">
    <property type="entry name" value="Resolvase"/>
    <property type="match status" value="1"/>
</dbReference>
<reference evidence="5" key="1">
    <citation type="journal article" date="2021" name="PeerJ">
        <title>Extensive microbial diversity within the chicken gut microbiome revealed by metagenomics and culture.</title>
        <authorList>
            <person name="Gilroy R."/>
            <person name="Ravi A."/>
            <person name="Getino M."/>
            <person name="Pursley I."/>
            <person name="Horton D.L."/>
            <person name="Alikhan N.F."/>
            <person name="Baker D."/>
            <person name="Gharbi K."/>
            <person name="Hall N."/>
            <person name="Watson M."/>
            <person name="Adriaenssens E.M."/>
            <person name="Foster-Nyarko E."/>
            <person name="Jarju S."/>
            <person name="Secka A."/>
            <person name="Antonio M."/>
            <person name="Oren A."/>
            <person name="Chaudhuri R.R."/>
            <person name="La Ragione R."/>
            <person name="Hildebrand F."/>
            <person name="Pallen M.J."/>
        </authorList>
    </citation>
    <scope>NUCLEOTIDE SEQUENCE</scope>
    <source>
        <strain evidence="5">CHK154-13316</strain>
    </source>
</reference>
<protein>
    <submittedName>
        <fullName evidence="5">Recombinase family protein</fullName>
    </submittedName>
</protein>
<evidence type="ECO:0000256" key="1">
    <source>
        <dbReference type="SAM" id="Coils"/>
    </source>
</evidence>
<evidence type="ECO:0000256" key="2">
    <source>
        <dbReference type="SAM" id="MobiDB-lite"/>
    </source>
</evidence>
<dbReference type="InterPro" id="IPR038109">
    <property type="entry name" value="DNA_bind_recomb_sf"/>
</dbReference>
<dbReference type="PROSITE" id="PS51736">
    <property type="entry name" value="RECOMBINASES_3"/>
    <property type="match status" value="1"/>
</dbReference>
<dbReference type="Proteomes" id="UP000747074">
    <property type="component" value="Unassembled WGS sequence"/>
</dbReference>
<dbReference type="Pfam" id="PF13408">
    <property type="entry name" value="Zn_ribbon_recom"/>
    <property type="match status" value="1"/>
</dbReference>
<comment type="caution">
    <text evidence="5">The sequence shown here is derived from an EMBL/GenBank/DDBJ whole genome shotgun (WGS) entry which is preliminary data.</text>
</comment>
<sequence>MQRVECLYRVSTKGQVDHDDIPMQRIECRKFAEEQGWTIIKELCEKGVSGFKVAAEDRDAIQELRNDAMNKRFDILLVFMFDRLGRRDDETPFVVEWFAQQGIRIFSVKEGEQKFESHTDSLINYIRYWQSEGESRKTSMRIKTRLDQMRAEGLYTGGPVRFGYQAIEKGRLNKKNKPVKDLVINPEEAAVIKEVFERTVYEGAGSFVLAKELNERGVRTHSGAKLTALSINRMLKERQYTGYLITKDVTSPYMPELQIIDQELFDQAQEIVTQRKTKNAEWRNIPRQNGNGALLGGNLYCATCGRRMTSSNPGKGAKRDKAEYICYMGANHRNNCNGQRSYVAKRVEDIVLQATRLLLDTIKDTPRDESVEARVQAEMKELKYELRKTQQQVEEAAKEQEGLEMEVSRCLLGKSNFTTAMLSRLIDDKARERRELENKALDLERRLKNETEMSEKVAEYYNRFLGWSMEFGLATIERKRIIISQLYKRIELGRGYVVNFEVDWNYKQFIDTLELEQHMGITEVGIPMPPKVRKRSTQNSNRKNNGAA</sequence>
<dbReference type="PROSITE" id="PS51737">
    <property type="entry name" value="RECOMBINASE_DNA_BIND"/>
    <property type="match status" value="1"/>
</dbReference>
<dbReference type="PANTHER" id="PTHR30461:SF23">
    <property type="entry name" value="DNA RECOMBINASE-RELATED"/>
    <property type="match status" value="1"/>
</dbReference>
<proteinExistence type="predicted"/>
<feature type="domain" description="Resolvase/invertase-type recombinase catalytic" evidence="3">
    <location>
        <begin position="3"/>
        <end position="153"/>
    </location>
</feature>
<dbReference type="Gene3D" id="3.40.50.1390">
    <property type="entry name" value="Resolvase, N-terminal catalytic domain"/>
    <property type="match status" value="1"/>
</dbReference>
<evidence type="ECO:0000259" key="4">
    <source>
        <dbReference type="PROSITE" id="PS51737"/>
    </source>
</evidence>
<dbReference type="GO" id="GO:0000150">
    <property type="term" value="F:DNA strand exchange activity"/>
    <property type="evidence" value="ECO:0007669"/>
    <property type="project" value="InterPro"/>
</dbReference>
<dbReference type="AlphaFoldDB" id="A0A921I3Q8"/>
<dbReference type="InterPro" id="IPR006119">
    <property type="entry name" value="Resolv_N"/>
</dbReference>
<organism evidence="5 6">
    <name type="scientific">Bacteroides xylanisolvens</name>
    <dbReference type="NCBI Taxonomy" id="371601"/>
    <lineage>
        <taxon>Bacteria</taxon>
        <taxon>Pseudomonadati</taxon>
        <taxon>Bacteroidota</taxon>
        <taxon>Bacteroidia</taxon>
        <taxon>Bacteroidales</taxon>
        <taxon>Bacteroidaceae</taxon>
        <taxon>Bacteroides</taxon>
    </lineage>
</organism>
<reference evidence="5" key="2">
    <citation type="submission" date="2021-09" db="EMBL/GenBank/DDBJ databases">
        <authorList>
            <person name="Gilroy R."/>
        </authorList>
    </citation>
    <scope>NUCLEOTIDE SEQUENCE</scope>
    <source>
        <strain evidence="5">CHK154-13316</strain>
    </source>
</reference>
<evidence type="ECO:0000313" key="6">
    <source>
        <dbReference type="Proteomes" id="UP000747074"/>
    </source>
</evidence>
<feature type="coiled-coil region" evidence="1">
    <location>
        <begin position="372"/>
        <end position="453"/>
    </location>
</feature>
<dbReference type="PANTHER" id="PTHR30461">
    <property type="entry name" value="DNA-INVERTASE FROM LAMBDOID PROPHAGE"/>
    <property type="match status" value="1"/>
</dbReference>
<dbReference type="Gene3D" id="3.90.1750.20">
    <property type="entry name" value="Putative Large Serine Recombinase, Chain B, Domain 2"/>
    <property type="match status" value="1"/>
</dbReference>
<dbReference type="GO" id="GO:0003677">
    <property type="term" value="F:DNA binding"/>
    <property type="evidence" value="ECO:0007669"/>
    <property type="project" value="InterPro"/>
</dbReference>
<dbReference type="EMBL" id="DYVL01000004">
    <property type="protein sequence ID" value="HJG10319.1"/>
    <property type="molecule type" value="Genomic_DNA"/>
</dbReference>
<keyword evidence="1" id="KW-0175">Coiled coil</keyword>
<feature type="compositionally biased region" description="Polar residues" evidence="2">
    <location>
        <begin position="537"/>
        <end position="548"/>
    </location>
</feature>
<evidence type="ECO:0000259" key="3">
    <source>
        <dbReference type="PROSITE" id="PS51736"/>
    </source>
</evidence>
<name>A0A921I3Q8_9BACE</name>
<dbReference type="CDD" id="cd00338">
    <property type="entry name" value="Ser_Recombinase"/>
    <property type="match status" value="1"/>
</dbReference>
<feature type="region of interest" description="Disordered" evidence="2">
    <location>
        <begin position="526"/>
        <end position="548"/>
    </location>
</feature>
<accession>A0A921I3Q8</accession>
<dbReference type="InterPro" id="IPR011109">
    <property type="entry name" value="DNA_bind_recombinase_dom"/>
</dbReference>
<evidence type="ECO:0000313" key="5">
    <source>
        <dbReference type="EMBL" id="HJG10319.1"/>
    </source>
</evidence>
<dbReference type="InterPro" id="IPR036162">
    <property type="entry name" value="Resolvase-like_N_sf"/>
</dbReference>
<dbReference type="InterPro" id="IPR050639">
    <property type="entry name" value="SSR_resolvase"/>
</dbReference>
<dbReference type="InterPro" id="IPR025827">
    <property type="entry name" value="Zn_ribbon_recom_dom"/>
</dbReference>
<dbReference type="Pfam" id="PF00239">
    <property type="entry name" value="Resolvase"/>
    <property type="match status" value="1"/>
</dbReference>
<dbReference type="SUPFAM" id="SSF53041">
    <property type="entry name" value="Resolvase-like"/>
    <property type="match status" value="1"/>
</dbReference>